<feature type="transmembrane region" description="Helical" evidence="1">
    <location>
        <begin position="109"/>
        <end position="126"/>
    </location>
</feature>
<dbReference type="RefSeq" id="WP_114696500.1">
    <property type="nucleotide sequence ID" value="NZ_QQOH01000004.1"/>
</dbReference>
<keyword evidence="1" id="KW-0472">Membrane</keyword>
<protein>
    <submittedName>
        <fullName evidence="3">DMT family transporter</fullName>
    </submittedName>
</protein>
<feature type="transmembrane region" description="Helical" evidence="1">
    <location>
        <begin position="250"/>
        <end position="270"/>
    </location>
</feature>
<dbReference type="Proteomes" id="UP000253769">
    <property type="component" value="Unassembled WGS sequence"/>
</dbReference>
<name>A0A369WE37_9GAMM</name>
<feature type="transmembrane region" description="Helical" evidence="1">
    <location>
        <begin position="276"/>
        <end position="293"/>
    </location>
</feature>
<dbReference type="SUPFAM" id="SSF103481">
    <property type="entry name" value="Multidrug resistance efflux transporter EmrE"/>
    <property type="match status" value="2"/>
</dbReference>
<dbReference type="EMBL" id="QQOH01000004">
    <property type="protein sequence ID" value="RDE18886.1"/>
    <property type="molecule type" value="Genomic_DNA"/>
</dbReference>
<feature type="transmembrane region" description="Helical" evidence="1">
    <location>
        <begin position="193"/>
        <end position="212"/>
    </location>
</feature>
<feature type="transmembrane region" description="Helical" evidence="1">
    <location>
        <begin position="76"/>
        <end position="97"/>
    </location>
</feature>
<reference evidence="3 4" key="1">
    <citation type="submission" date="2018-07" db="EMBL/GenBank/DDBJ databases">
        <title>Motiliproteus coralliicola sp. nov., a bacterium isolated from Coral.</title>
        <authorList>
            <person name="Wang G."/>
        </authorList>
    </citation>
    <scope>NUCLEOTIDE SEQUENCE [LARGE SCALE GENOMIC DNA]</scope>
    <source>
        <strain evidence="3 4">C34</strain>
    </source>
</reference>
<evidence type="ECO:0000313" key="4">
    <source>
        <dbReference type="Proteomes" id="UP000253769"/>
    </source>
</evidence>
<feature type="transmembrane region" description="Helical" evidence="1">
    <location>
        <begin position="162"/>
        <end position="181"/>
    </location>
</feature>
<sequence>MTGTAVEPLQQRRADLFGLGAVLCWSTVATAFKLSLEYFSPAQLVLFASLFSWLFLGGLLAWRGELTGLFSQFRQHWRISLLLGALNPTLYYLVLFQAYDQLPAQEAQALNYTWALTLSLLAVPLLGHRLRPIELIAALVCYSGVLVIATRGDLLGLQFDNLTGVLLALASTLIWALYWILNTRDTREPVASLFMNVSVGILLLLVYCALTGELSSLDWRGLWGAGYVGLFEMGLSFVFWLLAMKLTGSTARIANLIFISPLLSLVLISTILDEPILASTLVGLGLILTGLGLQRLGAPKPAAQTSSESSSKADRQ</sequence>
<feature type="transmembrane region" description="Helical" evidence="1">
    <location>
        <begin position="133"/>
        <end position="150"/>
    </location>
</feature>
<keyword evidence="1" id="KW-0812">Transmembrane</keyword>
<proteinExistence type="predicted"/>
<keyword evidence="1" id="KW-1133">Transmembrane helix</keyword>
<evidence type="ECO:0000256" key="1">
    <source>
        <dbReference type="SAM" id="Phobius"/>
    </source>
</evidence>
<dbReference type="OrthoDB" id="5729944at2"/>
<accession>A0A369WE37</accession>
<dbReference type="GO" id="GO:0016020">
    <property type="term" value="C:membrane"/>
    <property type="evidence" value="ECO:0007669"/>
    <property type="project" value="InterPro"/>
</dbReference>
<dbReference type="Pfam" id="PF00892">
    <property type="entry name" value="EamA"/>
    <property type="match status" value="2"/>
</dbReference>
<feature type="domain" description="EamA" evidence="2">
    <location>
        <begin position="163"/>
        <end position="292"/>
    </location>
</feature>
<feature type="transmembrane region" description="Helical" evidence="1">
    <location>
        <begin position="42"/>
        <end position="64"/>
    </location>
</feature>
<feature type="transmembrane region" description="Helical" evidence="1">
    <location>
        <begin position="224"/>
        <end position="243"/>
    </location>
</feature>
<gene>
    <name evidence="3" type="ORF">DV711_14815</name>
</gene>
<feature type="transmembrane region" description="Helical" evidence="1">
    <location>
        <begin position="16"/>
        <end position="36"/>
    </location>
</feature>
<evidence type="ECO:0000313" key="3">
    <source>
        <dbReference type="EMBL" id="RDE18886.1"/>
    </source>
</evidence>
<keyword evidence="4" id="KW-1185">Reference proteome</keyword>
<dbReference type="AlphaFoldDB" id="A0A369WE37"/>
<dbReference type="InterPro" id="IPR000620">
    <property type="entry name" value="EamA_dom"/>
</dbReference>
<organism evidence="3 4">
    <name type="scientific">Motiliproteus coralliicola</name>
    <dbReference type="NCBI Taxonomy" id="2283196"/>
    <lineage>
        <taxon>Bacteria</taxon>
        <taxon>Pseudomonadati</taxon>
        <taxon>Pseudomonadota</taxon>
        <taxon>Gammaproteobacteria</taxon>
        <taxon>Oceanospirillales</taxon>
        <taxon>Oceanospirillaceae</taxon>
        <taxon>Motiliproteus</taxon>
    </lineage>
</organism>
<comment type="caution">
    <text evidence="3">The sequence shown here is derived from an EMBL/GenBank/DDBJ whole genome shotgun (WGS) entry which is preliminary data.</text>
</comment>
<dbReference type="PANTHER" id="PTHR22911">
    <property type="entry name" value="ACYL-MALONYL CONDENSING ENZYME-RELATED"/>
    <property type="match status" value="1"/>
</dbReference>
<evidence type="ECO:0000259" key="2">
    <source>
        <dbReference type="Pfam" id="PF00892"/>
    </source>
</evidence>
<feature type="domain" description="EamA" evidence="2">
    <location>
        <begin position="14"/>
        <end position="149"/>
    </location>
</feature>
<dbReference type="InterPro" id="IPR037185">
    <property type="entry name" value="EmrE-like"/>
</dbReference>
<dbReference type="PANTHER" id="PTHR22911:SF137">
    <property type="entry name" value="SOLUTE CARRIER FAMILY 35 MEMBER G2-RELATED"/>
    <property type="match status" value="1"/>
</dbReference>